<evidence type="ECO:0000256" key="7">
    <source>
        <dbReference type="ARBA" id="ARBA00023242"/>
    </source>
</evidence>
<dbReference type="InterPro" id="IPR012416">
    <property type="entry name" value="CBP60"/>
</dbReference>
<feature type="domain" description="Calmodulin binding protein central" evidence="10">
    <location>
        <begin position="252"/>
        <end position="317"/>
    </location>
</feature>
<dbReference type="InterPro" id="IPR046831">
    <property type="entry name" value="Calmodulin_bind_N"/>
</dbReference>
<dbReference type="InterPro" id="IPR046830">
    <property type="entry name" value="Calmod_bind_M"/>
</dbReference>
<keyword evidence="5" id="KW-0010">Activator</keyword>
<dbReference type="Pfam" id="PF20451">
    <property type="entry name" value="Calmod_bind_M"/>
    <property type="match status" value="1"/>
</dbReference>
<dbReference type="GO" id="GO:0043565">
    <property type="term" value="F:sequence-specific DNA binding"/>
    <property type="evidence" value="ECO:0007669"/>
    <property type="project" value="TreeGrafter"/>
</dbReference>
<keyword evidence="4" id="KW-0238">DNA-binding</keyword>
<keyword evidence="3" id="KW-0805">Transcription regulation</keyword>
<dbReference type="PANTHER" id="PTHR31713:SF43">
    <property type="entry name" value="CALMODULIN-BINDING PROTEIN 60 G"/>
    <property type="match status" value="1"/>
</dbReference>
<comment type="subcellular location">
    <subcellularLocation>
        <location evidence="1">Nucleus</location>
    </subcellularLocation>
</comment>
<evidence type="ECO:0000259" key="11">
    <source>
        <dbReference type="Pfam" id="PF20452"/>
    </source>
</evidence>
<comment type="caution">
    <text evidence="12">The sequence shown here is derived from an EMBL/GenBank/DDBJ whole genome shotgun (WGS) entry which is preliminary data.</text>
</comment>
<dbReference type="GO" id="GO:0005634">
    <property type="term" value="C:nucleus"/>
    <property type="evidence" value="ECO:0007669"/>
    <property type="project" value="UniProtKB-SubCell"/>
</dbReference>
<evidence type="ECO:0000256" key="5">
    <source>
        <dbReference type="ARBA" id="ARBA00023159"/>
    </source>
</evidence>
<evidence type="ECO:0000256" key="6">
    <source>
        <dbReference type="ARBA" id="ARBA00023163"/>
    </source>
</evidence>
<organism evidence="12 13">
    <name type="scientific">Saponaria officinalis</name>
    <name type="common">Common soapwort</name>
    <name type="synonym">Lychnis saponaria</name>
    <dbReference type="NCBI Taxonomy" id="3572"/>
    <lineage>
        <taxon>Eukaryota</taxon>
        <taxon>Viridiplantae</taxon>
        <taxon>Streptophyta</taxon>
        <taxon>Embryophyta</taxon>
        <taxon>Tracheophyta</taxon>
        <taxon>Spermatophyta</taxon>
        <taxon>Magnoliopsida</taxon>
        <taxon>eudicotyledons</taxon>
        <taxon>Gunneridae</taxon>
        <taxon>Pentapetalae</taxon>
        <taxon>Caryophyllales</taxon>
        <taxon>Caryophyllaceae</taxon>
        <taxon>Caryophylleae</taxon>
        <taxon>Saponaria</taxon>
    </lineage>
</organism>
<dbReference type="GO" id="GO:0080142">
    <property type="term" value="P:regulation of salicylic acid biosynthetic process"/>
    <property type="evidence" value="ECO:0007669"/>
    <property type="project" value="TreeGrafter"/>
</dbReference>
<reference evidence="12" key="1">
    <citation type="submission" date="2024-03" db="EMBL/GenBank/DDBJ databases">
        <title>WGS assembly of Saponaria officinalis var. Norfolk2.</title>
        <authorList>
            <person name="Jenkins J."/>
            <person name="Shu S."/>
            <person name="Grimwood J."/>
            <person name="Barry K."/>
            <person name="Goodstein D."/>
            <person name="Schmutz J."/>
            <person name="Leebens-Mack J."/>
            <person name="Osbourn A."/>
        </authorList>
    </citation>
    <scope>NUCLEOTIDE SEQUENCE [LARGE SCALE GENOMIC DNA]</scope>
    <source>
        <strain evidence="12">JIC</strain>
    </source>
</reference>
<comment type="similarity">
    <text evidence="2">Belongs to the plant ACBP60 protein family.</text>
</comment>
<feature type="domain" description="Calmodulin binding protein C-terminal" evidence="11">
    <location>
        <begin position="323"/>
        <end position="383"/>
    </location>
</feature>
<feature type="region of interest" description="Disordered" evidence="8">
    <location>
        <begin position="1"/>
        <end position="22"/>
    </location>
</feature>
<evidence type="ECO:0000259" key="9">
    <source>
        <dbReference type="Pfam" id="PF07887"/>
    </source>
</evidence>
<dbReference type="Pfam" id="PF20452">
    <property type="entry name" value="Calmod_bind_C"/>
    <property type="match status" value="1"/>
</dbReference>
<evidence type="ECO:0000256" key="2">
    <source>
        <dbReference type="ARBA" id="ARBA00007214"/>
    </source>
</evidence>
<feature type="domain" description="Calmodulin binding protein-like N-terminal" evidence="9">
    <location>
        <begin position="91"/>
        <end position="239"/>
    </location>
</feature>
<dbReference type="Proteomes" id="UP001443914">
    <property type="component" value="Unassembled WGS sequence"/>
</dbReference>
<keyword evidence="7" id="KW-0539">Nucleus</keyword>
<evidence type="ECO:0000256" key="1">
    <source>
        <dbReference type="ARBA" id="ARBA00004123"/>
    </source>
</evidence>
<keyword evidence="6" id="KW-0804">Transcription</keyword>
<dbReference type="InterPro" id="IPR046829">
    <property type="entry name" value="Calmod_bind_C"/>
</dbReference>
<dbReference type="PANTHER" id="PTHR31713">
    <property type="entry name" value="OS02G0177800 PROTEIN"/>
    <property type="match status" value="1"/>
</dbReference>
<keyword evidence="13" id="KW-1185">Reference proteome</keyword>
<dbReference type="AlphaFoldDB" id="A0AAW1HBA2"/>
<dbReference type="EMBL" id="JBDFQZ010000012">
    <property type="protein sequence ID" value="KAK9673295.1"/>
    <property type="molecule type" value="Genomic_DNA"/>
</dbReference>
<feature type="compositionally biased region" description="Basic and acidic residues" evidence="8">
    <location>
        <begin position="1"/>
        <end position="12"/>
    </location>
</feature>
<evidence type="ECO:0000256" key="3">
    <source>
        <dbReference type="ARBA" id="ARBA00023015"/>
    </source>
</evidence>
<evidence type="ECO:0000256" key="4">
    <source>
        <dbReference type="ARBA" id="ARBA00023125"/>
    </source>
</evidence>
<evidence type="ECO:0000259" key="10">
    <source>
        <dbReference type="Pfam" id="PF20451"/>
    </source>
</evidence>
<evidence type="ECO:0000256" key="8">
    <source>
        <dbReference type="SAM" id="MobiDB-lite"/>
    </source>
</evidence>
<name>A0AAW1HBA2_SAPOF</name>
<dbReference type="GO" id="GO:0005516">
    <property type="term" value="F:calmodulin binding"/>
    <property type="evidence" value="ECO:0007669"/>
    <property type="project" value="InterPro"/>
</dbReference>
<evidence type="ECO:0000313" key="12">
    <source>
        <dbReference type="EMBL" id="KAK9673295.1"/>
    </source>
</evidence>
<dbReference type="Pfam" id="PF07887">
    <property type="entry name" value="Calmodulin_bind"/>
    <property type="match status" value="1"/>
</dbReference>
<protein>
    <submittedName>
        <fullName evidence="12">Uncharacterized protein</fullName>
    </submittedName>
</protein>
<evidence type="ECO:0000313" key="13">
    <source>
        <dbReference type="Proteomes" id="UP001443914"/>
    </source>
</evidence>
<dbReference type="GO" id="GO:0003700">
    <property type="term" value="F:DNA-binding transcription factor activity"/>
    <property type="evidence" value="ECO:0007669"/>
    <property type="project" value="TreeGrafter"/>
</dbReference>
<accession>A0AAW1HBA2</accession>
<proteinExistence type="inferred from homology"/>
<gene>
    <name evidence="12" type="ORF">RND81_12G158400</name>
</gene>
<sequence>MVFKRYFGDEGCSKSPHSNYSQTSTNKFQKVVKYVMEEAFVQEMVEKIAMRLEPTFRKVVKEELEYVVARSPSSLRQSIVHQHETFPPRELQLIFTKKLPSPLFTNTRIEDDEHNLLQVQLIDANSNNVIQNGKQSSIKVEIVVINADFVANGRENWTETEFNDNIVHQREGKRPLLVGDLSVVLVNGVGSLGNVSFTDNSSWTRSGKFKLGVRATSSGSVIGCDVKEAVSEAFVVLDHRGESYQKHSKPSLDDPVWRLRKISKQGASHKRLDSHGIKTVKDFLTHYYTNPLTLQCVLGKGVANKAWETMVRHANECDLDSTYYRYCDESNSVELLFNCVYKVIAVKFAGHNYQTLDILDSRQKALVEKLKHSALLNVNELVQVHSSLVIPPVELPSIGHNISFSSSQLDLHHDGFSMIDQDKPAKEFDFNLSDTASYPCTGTGTGTGTHTAAAQDYLPEGDSASQTDPPIPVHGFSHPTFIMTGNSSSVPSDGGYNWFVNSPGTTYAHNINPFGELSHPQTAQMYPLGATWGQDSDVFTTSTLTTHNGMPWQMPDYSIKVSGRGSGSFKAGWCKIRAAVMWKIVRRTVAARRKAKFTFS</sequence>